<proteinExistence type="predicted"/>
<protein>
    <submittedName>
        <fullName evidence="2">Uncharacterized protein</fullName>
    </submittedName>
</protein>
<evidence type="ECO:0000256" key="1">
    <source>
        <dbReference type="SAM" id="MobiDB-lite"/>
    </source>
</evidence>
<evidence type="ECO:0000313" key="2">
    <source>
        <dbReference type="EMBL" id="GJT22153.1"/>
    </source>
</evidence>
<gene>
    <name evidence="2" type="ORF">Tco_0892090</name>
</gene>
<organism evidence="2 3">
    <name type="scientific">Tanacetum coccineum</name>
    <dbReference type="NCBI Taxonomy" id="301880"/>
    <lineage>
        <taxon>Eukaryota</taxon>
        <taxon>Viridiplantae</taxon>
        <taxon>Streptophyta</taxon>
        <taxon>Embryophyta</taxon>
        <taxon>Tracheophyta</taxon>
        <taxon>Spermatophyta</taxon>
        <taxon>Magnoliopsida</taxon>
        <taxon>eudicotyledons</taxon>
        <taxon>Gunneridae</taxon>
        <taxon>Pentapetalae</taxon>
        <taxon>asterids</taxon>
        <taxon>campanulids</taxon>
        <taxon>Asterales</taxon>
        <taxon>Asteraceae</taxon>
        <taxon>Asteroideae</taxon>
        <taxon>Anthemideae</taxon>
        <taxon>Anthemidinae</taxon>
        <taxon>Tanacetum</taxon>
    </lineage>
</organism>
<keyword evidence="3" id="KW-1185">Reference proteome</keyword>
<dbReference type="EMBL" id="BQNB010013947">
    <property type="protein sequence ID" value="GJT22153.1"/>
    <property type="molecule type" value="Genomic_DNA"/>
</dbReference>
<reference evidence="2" key="2">
    <citation type="submission" date="2022-01" db="EMBL/GenBank/DDBJ databases">
        <authorList>
            <person name="Yamashiro T."/>
            <person name="Shiraishi A."/>
            <person name="Satake H."/>
            <person name="Nakayama K."/>
        </authorList>
    </citation>
    <scope>NUCLEOTIDE SEQUENCE</scope>
</reference>
<comment type="caution">
    <text evidence="2">The sequence shown here is derived from an EMBL/GenBank/DDBJ whole genome shotgun (WGS) entry which is preliminary data.</text>
</comment>
<name>A0ABQ5C849_9ASTR</name>
<evidence type="ECO:0000313" key="3">
    <source>
        <dbReference type="Proteomes" id="UP001151760"/>
    </source>
</evidence>
<dbReference type="Proteomes" id="UP001151760">
    <property type="component" value="Unassembled WGS sequence"/>
</dbReference>
<reference evidence="2" key="1">
    <citation type="journal article" date="2022" name="Int. J. Mol. Sci.">
        <title>Draft Genome of Tanacetum Coccineum: Genomic Comparison of Closely Related Tanacetum-Family Plants.</title>
        <authorList>
            <person name="Yamashiro T."/>
            <person name="Shiraishi A."/>
            <person name="Nakayama K."/>
            <person name="Satake H."/>
        </authorList>
    </citation>
    <scope>NUCLEOTIDE SEQUENCE</scope>
</reference>
<feature type="region of interest" description="Disordered" evidence="1">
    <location>
        <begin position="46"/>
        <end position="73"/>
    </location>
</feature>
<accession>A0ABQ5C849</accession>
<sequence length="532" mass="59365">MDHGLNGHCLKGLCPWDRRPPTRYISRLWAAITIQEYTRNWKDKKTHPVDCRATSPTRQERDSLKSQGRGWPRGPTWRLGISAGNAKVFTRTATWGKLAKFFLSRCLSRFLNNLYRPVESASLLYSYISFSNGNFPIVKEGMPSILLEPSDHRSGDRVLSCGRALPHIRRAARRFLTLAGYDMKCVTPNAMKSQALVDLLAHFPCGEYEYAPPAELSAAVLEEANKFQKTCLQCKFYPCPAECALEHYIMKTGESPIFKENFTGRAIMAILSIPRDDGYQILPWPLHPAWHEPISDQTQAQAIDFLRQRILTSSFAITFPIRLRATSSMPSNSSKSASLTTCLSSTSSDGNPDQAGGLANPFLPFPVLYPSHLFTARGERIEASISRSVGNESIRGATLFHGKGKYWLILVGFSLSVGDFPEDPQGAAKQAFIKMIRDEVTRPTGEEMNRAIRAIFPFDGGNGCTRRAYDTDKSKTRATSFSVTGLVPAGVGQEYQSQNKVEACLQELTSRILPLPGAWMPRMPSVYVCLYR</sequence>